<accession>A0A8J1Y5A7</accession>
<name>A0A8J1Y5A7_OWEFU</name>
<evidence type="ECO:0000313" key="2">
    <source>
        <dbReference type="Proteomes" id="UP000749559"/>
    </source>
</evidence>
<protein>
    <submittedName>
        <fullName evidence="1">Uncharacterized protein</fullName>
    </submittedName>
</protein>
<organism evidence="1 2">
    <name type="scientific">Owenia fusiformis</name>
    <name type="common">Polychaete worm</name>
    <dbReference type="NCBI Taxonomy" id="6347"/>
    <lineage>
        <taxon>Eukaryota</taxon>
        <taxon>Metazoa</taxon>
        <taxon>Spiralia</taxon>
        <taxon>Lophotrochozoa</taxon>
        <taxon>Annelida</taxon>
        <taxon>Polychaeta</taxon>
        <taxon>Sedentaria</taxon>
        <taxon>Canalipalpata</taxon>
        <taxon>Sabellida</taxon>
        <taxon>Oweniida</taxon>
        <taxon>Oweniidae</taxon>
        <taxon>Owenia</taxon>
    </lineage>
</organism>
<proteinExistence type="predicted"/>
<feature type="non-terminal residue" evidence="1">
    <location>
        <position position="1"/>
    </location>
</feature>
<dbReference type="Proteomes" id="UP000749559">
    <property type="component" value="Unassembled WGS sequence"/>
</dbReference>
<dbReference type="AlphaFoldDB" id="A0A8J1Y5A7"/>
<comment type="caution">
    <text evidence="1">The sequence shown here is derived from an EMBL/GenBank/DDBJ whole genome shotgun (WGS) entry which is preliminary data.</text>
</comment>
<evidence type="ECO:0000313" key="1">
    <source>
        <dbReference type="EMBL" id="CAH1793256.1"/>
    </source>
</evidence>
<gene>
    <name evidence="1" type="ORF">OFUS_LOCUS18132</name>
</gene>
<dbReference type="EMBL" id="CAIIXF020000008">
    <property type="protein sequence ID" value="CAH1793256.1"/>
    <property type="molecule type" value="Genomic_DNA"/>
</dbReference>
<keyword evidence="2" id="KW-1185">Reference proteome</keyword>
<reference evidence="1" key="1">
    <citation type="submission" date="2022-03" db="EMBL/GenBank/DDBJ databases">
        <authorList>
            <person name="Martin C."/>
        </authorList>
    </citation>
    <scope>NUCLEOTIDE SEQUENCE</scope>
</reference>
<sequence>FFNTKTFISIKYLQYVMYVQIMGFQEIESPWYNRPNSKNPCFGLKKEGLFKLHLTPYILSNIGLWGEMVYFQVEKVQVCDEHICYSLGRDDILSLSTGMI</sequence>